<feature type="transmembrane region" description="Helical" evidence="8">
    <location>
        <begin position="204"/>
        <end position="226"/>
    </location>
</feature>
<dbReference type="GO" id="GO:0015700">
    <property type="term" value="P:arsenite transport"/>
    <property type="evidence" value="ECO:0000318"/>
    <property type="project" value="GO_Central"/>
</dbReference>
<evidence type="ECO:0000256" key="6">
    <source>
        <dbReference type="ARBA" id="ARBA00022989"/>
    </source>
</evidence>
<dbReference type="InterPro" id="IPR002657">
    <property type="entry name" value="BilAc:Na_symport/Acr3"/>
</dbReference>
<dbReference type="GO" id="GO:0015699">
    <property type="term" value="P:antimonite transmembrane transport"/>
    <property type="evidence" value="ECO:0000318"/>
    <property type="project" value="GO_Central"/>
</dbReference>
<feature type="transmembrane region" description="Helical" evidence="8">
    <location>
        <begin position="246"/>
        <end position="266"/>
    </location>
</feature>
<dbReference type="Proteomes" id="UP000008311">
    <property type="component" value="Unassembled WGS sequence"/>
</dbReference>
<feature type="transmembrane region" description="Helical" evidence="8">
    <location>
        <begin position="139"/>
        <end position="158"/>
    </location>
</feature>
<dbReference type="PANTHER" id="PTHR43057:SF1">
    <property type="entry name" value="ARSENICAL-RESISTANCE PROTEIN 3"/>
    <property type="match status" value="1"/>
</dbReference>
<dbReference type="AlphaFoldDB" id="B9TBV2"/>
<feature type="non-terminal residue" evidence="9">
    <location>
        <position position="383"/>
    </location>
</feature>
<evidence type="ECO:0000256" key="4">
    <source>
        <dbReference type="ARBA" id="ARBA00022475"/>
    </source>
</evidence>
<dbReference type="GO" id="GO:0015105">
    <property type="term" value="F:arsenite transmembrane transporter activity"/>
    <property type="evidence" value="ECO:0000318"/>
    <property type="project" value="GO_Central"/>
</dbReference>
<dbReference type="GO" id="GO:0015104">
    <property type="term" value="F:antimonite transmembrane transporter activity"/>
    <property type="evidence" value="ECO:0000318"/>
    <property type="project" value="GO_Central"/>
</dbReference>
<proteinExistence type="inferred from homology"/>
<evidence type="ECO:0000313" key="10">
    <source>
        <dbReference type="Proteomes" id="UP000008311"/>
    </source>
</evidence>
<sequence>MFKVDGGLSDLINPALAFMLFVTFLQVPLSDLGRAFTRIKFLSALLVSNFVAIPLLVMFLTQFLPDSPMIKLGVLFVLLTPCIDYVVTFSHLGKADARLLLASTPALLILQMLLLPGYLNFMMGESAASLVQIGPFIHAFIWLIAVPLVLAGVVQLWSAKSAIGEKASTVLGLCPVPATAVVLFIVIAALVPQLESALDATIKAVPIYVAFAIIAPVIGWVVSSLFKLETTAKRAVSFSSATRNSLVVLPLALAVPGAIPVIPAVIVTQTVVELISELVYIRPVHAQGQEADAPKQLWQLLDYVAVDYSGAVQDGVVVSTAEYAEMQDFVESADKLLTLLPTHKAKGQIAEAINQLRVAVTNKAADSEITRLAHHANAVLLSA</sequence>
<feature type="transmembrane region" description="Helical" evidence="8">
    <location>
        <begin position="170"/>
        <end position="192"/>
    </location>
</feature>
<name>B9TBV2_RICCO</name>
<keyword evidence="4" id="KW-1003">Cell membrane</keyword>
<dbReference type="EMBL" id="EQ976760">
    <property type="protein sequence ID" value="EEF26663.1"/>
    <property type="molecule type" value="Genomic_DNA"/>
</dbReference>
<keyword evidence="7 8" id="KW-0472">Membrane</keyword>
<keyword evidence="3" id="KW-0813">Transport</keyword>
<keyword evidence="5 8" id="KW-0812">Transmembrane</keyword>
<organism evidence="9 10">
    <name type="scientific">Ricinus communis</name>
    <name type="common">Castor bean</name>
    <dbReference type="NCBI Taxonomy" id="3988"/>
    <lineage>
        <taxon>Eukaryota</taxon>
        <taxon>Viridiplantae</taxon>
        <taxon>Streptophyta</taxon>
        <taxon>Embryophyta</taxon>
        <taxon>Tracheophyta</taxon>
        <taxon>Spermatophyta</taxon>
        <taxon>Magnoliopsida</taxon>
        <taxon>eudicotyledons</taxon>
        <taxon>Gunneridae</taxon>
        <taxon>Pentapetalae</taxon>
        <taxon>rosids</taxon>
        <taxon>fabids</taxon>
        <taxon>Malpighiales</taxon>
        <taxon>Euphorbiaceae</taxon>
        <taxon>Acalyphoideae</taxon>
        <taxon>Acalypheae</taxon>
        <taxon>Ricinus</taxon>
    </lineage>
</organism>
<protein>
    <recommendedName>
        <fullName evidence="11">Arsenic resistance protein</fullName>
    </recommendedName>
</protein>
<dbReference type="InterPro" id="IPR004706">
    <property type="entry name" value="Arsenical-R_Acr3"/>
</dbReference>
<feature type="transmembrane region" description="Helical" evidence="8">
    <location>
        <begin position="41"/>
        <end position="63"/>
    </location>
</feature>
<feature type="transmembrane region" description="Helical" evidence="8">
    <location>
        <begin position="12"/>
        <end position="29"/>
    </location>
</feature>
<dbReference type="PANTHER" id="PTHR43057">
    <property type="entry name" value="ARSENITE EFFLUX TRANSPORTER"/>
    <property type="match status" value="1"/>
</dbReference>
<dbReference type="GO" id="GO:0005886">
    <property type="term" value="C:plasma membrane"/>
    <property type="evidence" value="ECO:0000318"/>
    <property type="project" value="GO_Central"/>
</dbReference>
<evidence type="ECO:0000256" key="3">
    <source>
        <dbReference type="ARBA" id="ARBA00022448"/>
    </source>
</evidence>
<reference evidence="10" key="1">
    <citation type="journal article" date="2010" name="Nat. Biotechnol.">
        <title>Draft genome sequence of the oilseed species Ricinus communis.</title>
        <authorList>
            <person name="Chan A.P."/>
            <person name="Crabtree J."/>
            <person name="Zhao Q."/>
            <person name="Lorenzi H."/>
            <person name="Orvis J."/>
            <person name="Puiu D."/>
            <person name="Melake-Berhan A."/>
            <person name="Jones K.M."/>
            <person name="Redman J."/>
            <person name="Chen G."/>
            <person name="Cahoon E.B."/>
            <person name="Gedil M."/>
            <person name="Stanke M."/>
            <person name="Haas B.J."/>
            <person name="Wortman J.R."/>
            <person name="Fraser-Liggett C.M."/>
            <person name="Ravel J."/>
            <person name="Rabinowicz P.D."/>
        </authorList>
    </citation>
    <scope>NUCLEOTIDE SEQUENCE [LARGE SCALE GENOMIC DNA]</scope>
    <source>
        <strain evidence="10">cv. Hale</strain>
    </source>
</reference>
<evidence type="ECO:0000256" key="1">
    <source>
        <dbReference type="ARBA" id="ARBA00004651"/>
    </source>
</evidence>
<dbReference type="InterPro" id="IPR038770">
    <property type="entry name" value="Na+/solute_symporter_sf"/>
</dbReference>
<keyword evidence="6 8" id="KW-1133">Transmembrane helix</keyword>
<comment type="subcellular location">
    <subcellularLocation>
        <location evidence="1">Cell membrane</location>
        <topology evidence="1">Multi-pass membrane protein</topology>
    </subcellularLocation>
</comment>
<evidence type="ECO:0000256" key="8">
    <source>
        <dbReference type="SAM" id="Phobius"/>
    </source>
</evidence>
<evidence type="ECO:0000313" key="9">
    <source>
        <dbReference type="EMBL" id="EEF26663.1"/>
    </source>
</evidence>
<dbReference type="Pfam" id="PF01758">
    <property type="entry name" value="SBF"/>
    <property type="match status" value="1"/>
</dbReference>
<dbReference type="InParanoid" id="B9TBV2"/>
<accession>B9TBV2</accession>
<evidence type="ECO:0008006" key="11">
    <source>
        <dbReference type="Google" id="ProtNLM"/>
    </source>
</evidence>
<keyword evidence="10" id="KW-1185">Reference proteome</keyword>
<dbReference type="GO" id="GO:0015297">
    <property type="term" value="F:antiporter activity"/>
    <property type="evidence" value="ECO:0000318"/>
    <property type="project" value="GO_Central"/>
</dbReference>
<gene>
    <name evidence="9" type="ORF">RCOM_0039070</name>
</gene>
<evidence type="ECO:0000256" key="7">
    <source>
        <dbReference type="ARBA" id="ARBA00023136"/>
    </source>
</evidence>
<evidence type="ECO:0000256" key="2">
    <source>
        <dbReference type="ARBA" id="ARBA00010110"/>
    </source>
</evidence>
<dbReference type="Gene3D" id="1.20.1530.20">
    <property type="match status" value="1"/>
</dbReference>
<feature type="transmembrane region" description="Helical" evidence="8">
    <location>
        <begin position="69"/>
        <end position="87"/>
    </location>
</feature>
<feature type="transmembrane region" description="Helical" evidence="8">
    <location>
        <begin position="99"/>
        <end position="119"/>
    </location>
</feature>
<evidence type="ECO:0000256" key="5">
    <source>
        <dbReference type="ARBA" id="ARBA00022692"/>
    </source>
</evidence>
<comment type="similarity">
    <text evidence="2">Belongs to the arsenical resistance-3 (ACR3) (TC 2.A.59) family.</text>
</comment>